<reference evidence="2" key="1">
    <citation type="submission" date="2017-10" db="EMBL/GenBank/DDBJ databases">
        <title>Comparative genomics in systemic dimorphic fungi from Ajellomycetaceae.</title>
        <authorList>
            <person name="Munoz J.F."/>
            <person name="Mcewen J.G."/>
            <person name="Clay O.K."/>
            <person name="Cuomo C.A."/>
        </authorList>
    </citation>
    <scope>NUCLEOTIDE SEQUENCE [LARGE SCALE GENOMIC DNA]</scope>
    <source>
        <strain evidence="2">UAMH5409</strain>
    </source>
</reference>
<feature type="signal peptide" evidence="1">
    <location>
        <begin position="1"/>
        <end position="20"/>
    </location>
</feature>
<dbReference type="EMBL" id="PDNB01000067">
    <property type="protein sequence ID" value="PGH11837.1"/>
    <property type="molecule type" value="Genomic_DNA"/>
</dbReference>
<sequence length="100" mass="11042">MKFTTVITAATLAFAGSTAAANHCTQGLKYCSTTLLYVDDAFYRPKLDAYEKFNIFRDYLWNCNANGQISLAEKCRYGCANGGVGKNDFCPPFQPRFGGE</sequence>
<proteinExistence type="predicted"/>
<evidence type="ECO:0000313" key="2">
    <source>
        <dbReference type="EMBL" id="PGH11837.1"/>
    </source>
</evidence>
<organism evidence="2 3">
    <name type="scientific">Helicocarpus griseus UAMH5409</name>
    <dbReference type="NCBI Taxonomy" id="1447875"/>
    <lineage>
        <taxon>Eukaryota</taxon>
        <taxon>Fungi</taxon>
        <taxon>Dikarya</taxon>
        <taxon>Ascomycota</taxon>
        <taxon>Pezizomycotina</taxon>
        <taxon>Eurotiomycetes</taxon>
        <taxon>Eurotiomycetidae</taxon>
        <taxon>Onygenales</taxon>
        <taxon>Ajellomycetaceae</taxon>
        <taxon>Helicocarpus</taxon>
    </lineage>
</organism>
<name>A0A2B7XTM7_9EURO</name>
<keyword evidence="1" id="KW-0732">Signal</keyword>
<gene>
    <name evidence="2" type="ORF">AJ79_04634</name>
</gene>
<dbReference type="Proteomes" id="UP000223968">
    <property type="component" value="Unassembled WGS sequence"/>
</dbReference>
<dbReference type="OrthoDB" id="4186099at2759"/>
<protein>
    <submittedName>
        <fullName evidence="2">Uncharacterized protein</fullName>
    </submittedName>
</protein>
<dbReference type="AlphaFoldDB" id="A0A2B7XTM7"/>
<evidence type="ECO:0000313" key="3">
    <source>
        <dbReference type="Proteomes" id="UP000223968"/>
    </source>
</evidence>
<feature type="chain" id="PRO_5013355823" evidence="1">
    <location>
        <begin position="21"/>
        <end position="100"/>
    </location>
</feature>
<accession>A0A2B7XTM7</accession>
<comment type="caution">
    <text evidence="2">The sequence shown here is derived from an EMBL/GenBank/DDBJ whole genome shotgun (WGS) entry which is preliminary data.</text>
</comment>
<keyword evidence="3" id="KW-1185">Reference proteome</keyword>
<evidence type="ECO:0000256" key="1">
    <source>
        <dbReference type="SAM" id="SignalP"/>
    </source>
</evidence>